<evidence type="ECO:0000256" key="7">
    <source>
        <dbReference type="ARBA" id="ARBA00023159"/>
    </source>
</evidence>
<feature type="non-terminal residue" evidence="11">
    <location>
        <position position="145"/>
    </location>
</feature>
<dbReference type="KEGG" id="tng:GSTEN00000185G001"/>
<comment type="subcellular location">
    <subcellularLocation>
        <location evidence="1">Nucleus</location>
    </subcellularLocation>
</comment>
<dbReference type="GO" id="GO:0000981">
    <property type="term" value="F:DNA-binding transcription factor activity, RNA polymerase II-specific"/>
    <property type="evidence" value="ECO:0007669"/>
    <property type="project" value="TreeGrafter"/>
</dbReference>
<keyword evidence="10" id="KW-0175">Coiled coil</keyword>
<evidence type="ECO:0000256" key="10">
    <source>
        <dbReference type="SAM" id="Coils"/>
    </source>
</evidence>
<evidence type="ECO:0000313" key="11">
    <source>
        <dbReference type="EMBL" id="CAF87471.1"/>
    </source>
</evidence>
<dbReference type="OrthoDB" id="6247875at2759"/>
<keyword evidence="9" id="KW-0539">Nucleus</keyword>
<feature type="coiled-coil region" evidence="10">
    <location>
        <begin position="34"/>
        <end position="78"/>
    </location>
</feature>
<name>Q4TI11_TETNG</name>
<dbReference type="GO" id="GO:0045165">
    <property type="term" value="P:cell fate commitment"/>
    <property type="evidence" value="ECO:0007669"/>
    <property type="project" value="TreeGrafter"/>
</dbReference>
<feature type="non-terminal residue" evidence="11">
    <location>
        <position position="1"/>
    </location>
</feature>
<dbReference type="InterPro" id="IPR051356">
    <property type="entry name" value="SOX/SOX-like_TF"/>
</dbReference>
<protein>
    <submittedName>
        <fullName evidence="11">(spotted green pufferfish) hypothetical protein</fullName>
    </submittedName>
</protein>
<dbReference type="GO" id="GO:0005634">
    <property type="term" value="C:nucleus"/>
    <property type="evidence" value="ECO:0007669"/>
    <property type="project" value="UniProtKB-SubCell"/>
</dbReference>
<accession>Q4TI11</accession>
<evidence type="ECO:0000256" key="5">
    <source>
        <dbReference type="ARBA" id="ARBA00023015"/>
    </source>
</evidence>
<dbReference type="GO" id="GO:0000978">
    <property type="term" value="F:RNA polymerase II cis-regulatory region sequence-specific DNA binding"/>
    <property type="evidence" value="ECO:0007669"/>
    <property type="project" value="TreeGrafter"/>
</dbReference>
<keyword evidence="4" id="KW-0221">Differentiation</keyword>
<dbReference type="PANTHER" id="PTHR45789:SF1">
    <property type="entry name" value="TRANSCRIPTION FACTOR SOX-6"/>
    <property type="match status" value="1"/>
</dbReference>
<dbReference type="AlphaFoldDB" id="Q4TI11"/>
<reference evidence="11" key="2">
    <citation type="submission" date="2004-02" db="EMBL/GenBank/DDBJ databases">
        <authorList>
            <consortium name="Genoscope"/>
            <consortium name="Whitehead Institute Centre for Genome Research"/>
        </authorList>
    </citation>
    <scope>NUCLEOTIDE SEQUENCE</scope>
</reference>
<evidence type="ECO:0000256" key="8">
    <source>
        <dbReference type="ARBA" id="ARBA00023163"/>
    </source>
</evidence>
<evidence type="ECO:0000256" key="1">
    <source>
        <dbReference type="ARBA" id="ARBA00004123"/>
    </source>
</evidence>
<evidence type="ECO:0000256" key="6">
    <source>
        <dbReference type="ARBA" id="ARBA00023125"/>
    </source>
</evidence>
<proteinExistence type="predicted"/>
<dbReference type="PANTHER" id="PTHR45789">
    <property type="entry name" value="FI18025P1"/>
    <property type="match status" value="1"/>
</dbReference>
<sequence length="145" mass="16054">NARVPGGEGAPLSTMIGQLISLREQLVSTQDQQRKMAASQLEKQRQQLKLARQQQEQIAREQQQLLEEQQKINILQQQIQVQGHMTPMMIPVFPHDQRTLAAAAQQGFLFPPGMSYKPGEGYPMQLIPSTMAAAAAAGLSPLQLQ</sequence>
<keyword evidence="6" id="KW-0238">DNA-binding</keyword>
<evidence type="ECO:0000256" key="3">
    <source>
        <dbReference type="ARBA" id="ARBA00022499"/>
    </source>
</evidence>
<dbReference type="GO" id="GO:0032332">
    <property type="term" value="P:positive regulation of chondrocyte differentiation"/>
    <property type="evidence" value="ECO:0007669"/>
    <property type="project" value="TreeGrafter"/>
</dbReference>
<keyword evidence="7" id="KW-0010">Activator</keyword>
<keyword evidence="2" id="KW-0217">Developmental protein</keyword>
<evidence type="ECO:0000256" key="9">
    <source>
        <dbReference type="ARBA" id="ARBA00023242"/>
    </source>
</evidence>
<keyword evidence="8" id="KW-0804">Transcription</keyword>
<organism evidence="11">
    <name type="scientific">Tetraodon nigroviridis</name>
    <name type="common">Spotted green pufferfish</name>
    <name type="synonym">Chelonodon nigroviridis</name>
    <dbReference type="NCBI Taxonomy" id="99883"/>
    <lineage>
        <taxon>Eukaryota</taxon>
        <taxon>Metazoa</taxon>
        <taxon>Chordata</taxon>
        <taxon>Craniata</taxon>
        <taxon>Vertebrata</taxon>
        <taxon>Euteleostomi</taxon>
        <taxon>Actinopterygii</taxon>
        <taxon>Neopterygii</taxon>
        <taxon>Teleostei</taxon>
        <taxon>Neoteleostei</taxon>
        <taxon>Acanthomorphata</taxon>
        <taxon>Eupercaria</taxon>
        <taxon>Tetraodontiformes</taxon>
        <taxon>Tetradontoidea</taxon>
        <taxon>Tetraodontidae</taxon>
        <taxon>Tetraodon</taxon>
    </lineage>
</organism>
<gene>
    <name evidence="11" type="ORF">GSTENG00000185001</name>
</gene>
<keyword evidence="5" id="KW-0805">Transcription regulation</keyword>
<reference evidence="11" key="1">
    <citation type="journal article" date="2004" name="Nature">
        <title>Genome duplication in the teleost fish Tetraodon nigroviridis reveals the early vertebrate proto-karyotype.</title>
        <authorList>
            <person name="Jaillon O."/>
            <person name="Aury J.-M."/>
            <person name="Brunet F."/>
            <person name="Petit J.-L."/>
            <person name="Stange-Thomann N."/>
            <person name="Mauceli E."/>
            <person name="Bouneau L."/>
            <person name="Fischer C."/>
            <person name="Ozouf-Costaz C."/>
            <person name="Bernot A."/>
            <person name="Nicaud S."/>
            <person name="Jaffe D."/>
            <person name="Fisher S."/>
            <person name="Lutfalla G."/>
            <person name="Dossat C."/>
            <person name="Segurens B."/>
            <person name="Dasilva C."/>
            <person name="Salanoubat M."/>
            <person name="Levy M."/>
            <person name="Boudet N."/>
            <person name="Castellano S."/>
            <person name="Anthouard V."/>
            <person name="Jubin C."/>
            <person name="Castelli V."/>
            <person name="Katinka M."/>
            <person name="Vacherie B."/>
            <person name="Biemont C."/>
            <person name="Skalli Z."/>
            <person name="Cattolico L."/>
            <person name="Poulain J."/>
            <person name="De Berardinis V."/>
            <person name="Cruaud C."/>
            <person name="Duprat S."/>
            <person name="Brottier P."/>
            <person name="Coutanceau J.-P."/>
            <person name="Gouzy J."/>
            <person name="Parra G."/>
            <person name="Lardier G."/>
            <person name="Chapple C."/>
            <person name="McKernan K.J."/>
            <person name="McEwan P."/>
            <person name="Bosak S."/>
            <person name="Kellis M."/>
            <person name="Volff J.-N."/>
            <person name="Guigo R."/>
            <person name="Zody M.C."/>
            <person name="Mesirov J."/>
            <person name="Lindblad-Toh K."/>
            <person name="Birren B."/>
            <person name="Nusbaum C."/>
            <person name="Kahn D."/>
            <person name="Robinson-Rechavi M."/>
            <person name="Laudet V."/>
            <person name="Schachter V."/>
            <person name="Quetier F."/>
            <person name="Saurin W."/>
            <person name="Scarpelli C."/>
            <person name="Wincker P."/>
            <person name="Lander E.S."/>
            <person name="Weissenbach J."/>
            <person name="Roest Crollius H."/>
        </authorList>
    </citation>
    <scope>NUCLEOTIDE SEQUENCE [LARGE SCALE GENOMIC DNA]</scope>
</reference>
<evidence type="ECO:0000256" key="4">
    <source>
        <dbReference type="ARBA" id="ARBA00022782"/>
    </source>
</evidence>
<dbReference type="GO" id="GO:0007417">
    <property type="term" value="P:central nervous system development"/>
    <property type="evidence" value="ECO:0007669"/>
    <property type="project" value="TreeGrafter"/>
</dbReference>
<evidence type="ECO:0000256" key="2">
    <source>
        <dbReference type="ARBA" id="ARBA00022473"/>
    </source>
</evidence>
<comment type="caution">
    <text evidence="11">The sequence shown here is derived from an EMBL/GenBank/DDBJ whole genome shotgun (WGS) entry which is preliminary data.</text>
</comment>
<keyword evidence="3" id="KW-1017">Isopeptide bond</keyword>
<dbReference type="EMBL" id="CAAE01002483">
    <property type="protein sequence ID" value="CAF87471.1"/>
    <property type="molecule type" value="Genomic_DNA"/>
</dbReference>